<feature type="region of interest" description="Disordered" evidence="4">
    <location>
        <begin position="630"/>
        <end position="656"/>
    </location>
</feature>
<evidence type="ECO:0000256" key="4">
    <source>
        <dbReference type="SAM" id="MobiDB-lite"/>
    </source>
</evidence>
<feature type="repeat" description="ANK" evidence="3">
    <location>
        <begin position="374"/>
        <end position="407"/>
    </location>
</feature>
<dbReference type="PROSITE" id="PS50088">
    <property type="entry name" value="ANK_REPEAT"/>
    <property type="match status" value="9"/>
</dbReference>
<name>A0A812Q2F8_9DINO</name>
<feature type="repeat" description="ANK" evidence="3">
    <location>
        <begin position="147"/>
        <end position="175"/>
    </location>
</feature>
<evidence type="ECO:0000256" key="2">
    <source>
        <dbReference type="ARBA" id="ARBA00023043"/>
    </source>
</evidence>
<dbReference type="InterPro" id="IPR002110">
    <property type="entry name" value="Ankyrin_rpt"/>
</dbReference>
<dbReference type="Gene3D" id="2.60.120.590">
    <property type="entry name" value="Alpha-ketoglutarate-dependent dioxygenase AlkB-like"/>
    <property type="match status" value="1"/>
</dbReference>
<evidence type="ECO:0000259" key="5">
    <source>
        <dbReference type="PROSITE" id="PS51471"/>
    </source>
</evidence>
<feature type="repeat" description="ANK" evidence="3">
    <location>
        <begin position="119"/>
        <end position="151"/>
    </location>
</feature>
<dbReference type="Proteomes" id="UP000604046">
    <property type="component" value="Unassembled WGS sequence"/>
</dbReference>
<dbReference type="PANTHER" id="PTHR24198:SF165">
    <property type="entry name" value="ANKYRIN REPEAT-CONTAINING PROTEIN-RELATED"/>
    <property type="match status" value="1"/>
</dbReference>
<dbReference type="OrthoDB" id="545910at2759"/>
<feature type="repeat" description="ANK" evidence="3">
    <location>
        <begin position="308"/>
        <end position="340"/>
    </location>
</feature>
<keyword evidence="2 3" id="KW-0040">ANK repeat</keyword>
<feature type="repeat" description="ANK" evidence="3">
    <location>
        <begin position="341"/>
        <end position="373"/>
    </location>
</feature>
<dbReference type="PANTHER" id="PTHR24198">
    <property type="entry name" value="ANKYRIN REPEAT AND PROTEIN KINASE DOMAIN-CONTAINING PROTEIN"/>
    <property type="match status" value="1"/>
</dbReference>
<gene>
    <name evidence="6" type="primary">ANK1</name>
    <name evidence="6" type="ORF">SNAT2548_LOCUS20034</name>
</gene>
<reference evidence="6" key="1">
    <citation type="submission" date="2021-02" db="EMBL/GenBank/DDBJ databases">
        <authorList>
            <person name="Dougan E. K."/>
            <person name="Rhodes N."/>
            <person name="Thang M."/>
            <person name="Chan C."/>
        </authorList>
    </citation>
    <scope>NUCLEOTIDE SEQUENCE</scope>
</reference>
<dbReference type="PROSITE" id="PS50297">
    <property type="entry name" value="ANK_REP_REGION"/>
    <property type="match status" value="8"/>
</dbReference>
<organism evidence="6 7">
    <name type="scientific">Symbiodinium natans</name>
    <dbReference type="NCBI Taxonomy" id="878477"/>
    <lineage>
        <taxon>Eukaryota</taxon>
        <taxon>Sar</taxon>
        <taxon>Alveolata</taxon>
        <taxon>Dinophyceae</taxon>
        <taxon>Suessiales</taxon>
        <taxon>Symbiodiniaceae</taxon>
        <taxon>Symbiodinium</taxon>
    </lineage>
</organism>
<feature type="domain" description="Fe2OG dioxygenase" evidence="5">
    <location>
        <begin position="512"/>
        <end position="615"/>
    </location>
</feature>
<feature type="repeat" description="ANK" evidence="3">
    <location>
        <begin position="175"/>
        <end position="207"/>
    </location>
</feature>
<feature type="repeat" description="ANK" evidence="3">
    <location>
        <begin position="275"/>
        <end position="307"/>
    </location>
</feature>
<accession>A0A812Q2F8</accession>
<protein>
    <submittedName>
        <fullName evidence="6">ANK1 protein</fullName>
    </submittedName>
</protein>
<dbReference type="SUPFAM" id="SSF51197">
    <property type="entry name" value="Clavaminate synthase-like"/>
    <property type="match status" value="1"/>
</dbReference>
<dbReference type="EMBL" id="CAJNDS010002197">
    <property type="protein sequence ID" value="CAE7368213.1"/>
    <property type="molecule type" value="Genomic_DNA"/>
</dbReference>
<dbReference type="Pfam" id="PF13532">
    <property type="entry name" value="2OG-FeII_Oxy_2"/>
    <property type="match status" value="1"/>
</dbReference>
<proteinExistence type="predicted"/>
<dbReference type="SUPFAM" id="SSF48403">
    <property type="entry name" value="Ankyrin repeat"/>
    <property type="match status" value="1"/>
</dbReference>
<dbReference type="InterPro" id="IPR005123">
    <property type="entry name" value="Oxoglu/Fe-dep_dioxygenase_dom"/>
</dbReference>
<dbReference type="PRINTS" id="PR01415">
    <property type="entry name" value="ANKYRIN"/>
</dbReference>
<sequence length="656" mass="71519">MAVLGGMLSVRVISGDEVVSMPMAQFAEMTKLEEHPVRYLKQLVGDVRRLSRFRLRLLQNGIELDDGTLLEGQADLELVQLTFSSASDAQVAELVAAAGDNEVAEVEHILGRPQNPDLGNPSPLVKASFGGHLEVARLLLEANADPDMMSPLVFASMCGHVEVISLLLERRADSNNGCPLHVAAKNGHATIVRLLLAAGAEFDKQVGTTGSTPLHRAALRGHLSVVRALLDARADPNLENEQGETPLFRAVRKSHYSIVCALLEAGCNKDKADSSGETPLSTACLNNHSQMVHLLLAAAADANEVSAYGQSLLHLAAFASDPEIVDLLLEAGVDKDSVHSNGETPLHMACRFDRTENVRALLEAKADKDKATKDGETPLHIASRQSISKDIVRLLLEAKADRDKFDGSSNTPLKAALECNCAAAVHLLQDNTGVHEPEADQTKTFGIWTLSLAAVVEAVLLRDDDTAWMTKRGCKCTYRYGGLEVEAQEFPPKLGSLGLGTRHFCGIGEREWPDSCNLNYYEDGGASVGWHADDEHLFQGKLQDIRIVSLSFGQARSFELRRNWPEGDEPGVERIVLSNGDLMTMEGMTQKHYQHRVPKESCKGPRINLTWRLVCSRSLAVLLDMGYFPNRANRATPPPQDMGYFPNRATPPPPPH</sequence>
<dbReference type="Pfam" id="PF13606">
    <property type="entry name" value="Ank_3"/>
    <property type="match status" value="1"/>
</dbReference>
<dbReference type="PROSITE" id="PS51471">
    <property type="entry name" value="FE2OG_OXY"/>
    <property type="match status" value="1"/>
</dbReference>
<evidence type="ECO:0000313" key="7">
    <source>
        <dbReference type="Proteomes" id="UP000604046"/>
    </source>
</evidence>
<evidence type="ECO:0000313" key="6">
    <source>
        <dbReference type="EMBL" id="CAE7368213.1"/>
    </source>
</evidence>
<dbReference type="SMART" id="SM00248">
    <property type="entry name" value="ANK"/>
    <property type="match status" value="10"/>
</dbReference>
<dbReference type="InterPro" id="IPR037151">
    <property type="entry name" value="AlkB-like_sf"/>
</dbReference>
<evidence type="ECO:0000256" key="1">
    <source>
        <dbReference type="ARBA" id="ARBA00022737"/>
    </source>
</evidence>
<feature type="repeat" description="ANK" evidence="3">
    <location>
        <begin position="209"/>
        <end position="241"/>
    </location>
</feature>
<dbReference type="AlphaFoldDB" id="A0A812Q2F8"/>
<dbReference type="Pfam" id="PF12796">
    <property type="entry name" value="Ank_2"/>
    <property type="match status" value="3"/>
</dbReference>
<keyword evidence="7" id="KW-1185">Reference proteome</keyword>
<comment type="caution">
    <text evidence="6">The sequence shown here is derived from an EMBL/GenBank/DDBJ whole genome shotgun (WGS) entry which is preliminary data.</text>
</comment>
<feature type="repeat" description="ANK" evidence="3">
    <location>
        <begin position="242"/>
        <end position="274"/>
    </location>
</feature>
<dbReference type="InterPro" id="IPR027450">
    <property type="entry name" value="AlkB-like"/>
</dbReference>
<dbReference type="InterPro" id="IPR036770">
    <property type="entry name" value="Ankyrin_rpt-contain_sf"/>
</dbReference>
<keyword evidence="1" id="KW-0677">Repeat</keyword>
<evidence type="ECO:0000256" key="3">
    <source>
        <dbReference type="PROSITE-ProRule" id="PRU00023"/>
    </source>
</evidence>
<dbReference type="Gene3D" id="1.25.40.20">
    <property type="entry name" value="Ankyrin repeat-containing domain"/>
    <property type="match status" value="4"/>
</dbReference>